<proteinExistence type="predicted"/>
<dbReference type="EMBL" id="CP029543">
    <property type="protein sequence ID" value="AWV47049.1"/>
    <property type="molecule type" value="Genomic_DNA"/>
</dbReference>
<evidence type="ECO:0000313" key="1">
    <source>
        <dbReference type="EMBL" id="AWV47049.1"/>
    </source>
</evidence>
<gene>
    <name evidence="1" type="ORF">DIJ64_00190</name>
</gene>
<dbReference type="Proteomes" id="UP000249682">
    <property type="component" value="Chromosome"/>
</dbReference>
<evidence type="ECO:0000313" key="2">
    <source>
        <dbReference type="Proteomes" id="UP000249682"/>
    </source>
</evidence>
<accession>A0AAD0P6Z1</accession>
<dbReference type="Gene3D" id="3.40.50.300">
    <property type="entry name" value="P-loop containing nucleotide triphosphate hydrolases"/>
    <property type="match status" value="1"/>
</dbReference>
<dbReference type="InterPro" id="IPR027417">
    <property type="entry name" value="P-loop_NTPase"/>
</dbReference>
<reference evidence="1 2" key="1">
    <citation type="submission" date="2018-05" db="EMBL/GenBank/DDBJ databases">
        <title>Evolution of small genomes with special reference to Mycobacterium leprae.</title>
        <authorList>
            <person name="Mohanty P.S."/>
            <person name="Bansal A.K."/>
            <person name="Gupta U.D."/>
            <person name="Naaz F."/>
            <person name="Dwivedi V.D."/>
            <person name="Singh H."/>
            <person name="Gupta G."/>
            <person name="Sharma S."/>
            <person name="Arora M."/>
        </authorList>
    </citation>
    <scope>NUCLEOTIDE SEQUENCE [LARGE SCALE GENOMIC DNA]</scope>
    <source>
        <strain evidence="1 2">MRHRU-235-G</strain>
    </source>
</reference>
<sequence>MLLDNQVGLAEGRRTVSKLEDQIQVWALRLAAELPVANQTNHMLPIGPPCSSKTATTEALRKIYAGLGIVSRSKIIEVK</sequence>
<name>A0AAD0P6Z1_MYCLR</name>
<protein>
    <submittedName>
        <fullName evidence="1">Uncharacterized protein</fullName>
    </submittedName>
</protein>
<organism evidence="1 2">
    <name type="scientific">Mycobacterium leprae</name>
    <dbReference type="NCBI Taxonomy" id="1769"/>
    <lineage>
        <taxon>Bacteria</taxon>
        <taxon>Bacillati</taxon>
        <taxon>Actinomycetota</taxon>
        <taxon>Actinomycetes</taxon>
        <taxon>Mycobacteriales</taxon>
        <taxon>Mycobacteriaceae</taxon>
        <taxon>Mycobacterium</taxon>
    </lineage>
</organism>
<dbReference type="AlphaFoldDB" id="A0AAD0P6Z1"/>